<sequence>MQLRLSCLLILFLMFTINLHGQPESEFSP</sequence>
<proteinExistence type="predicted"/>
<gene>
    <name evidence="1" type="ORF">METZ01_LOCUS62600</name>
</gene>
<organism evidence="1">
    <name type="scientific">marine metagenome</name>
    <dbReference type="NCBI Taxonomy" id="408172"/>
    <lineage>
        <taxon>unclassified sequences</taxon>
        <taxon>metagenomes</taxon>
        <taxon>ecological metagenomes</taxon>
    </lineage>
</organism>
<accession>A0A381T0M4</accession>
<feature type="non-terminal residue" evidence="1">
    <location>
        <position position="29"/>
    </location>
</feature>
<name>A0A381T0M4_9ZZZZ</name>
<evidence type="ECO:0000313" key="1">
    <source>
        <dbReference type="EMBL" id="SVA09746.1"/>
    </source>
</evidence>
<reference evidence="1" key="1">
    <citation type="submission" date="2018-05" db="EMBL/GenBank/DDBJ databases">
        <authorList>
            <person name="Lanie J.A."/>
            <person name="Ng W.-L."/>
            <person name="Kazmierczak K.M."/>
            <person name="Andrzejewski T.M."/>
            <person name="Davidsen T.M."/>
            <person name="Wayne K.J."/>
            <person name="Tettelin H."/>
            <person name="Glass J.I."/>
            <person name="Rusch D."/>
            <person name="Podicherti R."/>
            <person name="Tsui H.-C.T."/>
            <person name="Winkler M.E."/>
        </authorList>
    </citation>
    <scope>NUCLEOTIDE SEQUENCE</scope>
</reference>
<dbReference type="AlphaFoldDB" id="A0A381T0M4"/>
<dbReference type="EMBL" id="UINC01003848">
    <property type="protein sequence ID" value="SVA09746.1"/>
    <property type="molecule type" value="Genomic_DNA"/>
</dbReference>
<protein>
    <submittedName>
        <fullName evidence="1">Uncharacterized protein</fullName>
    </submittedName>
</protein>